<dbReference type="PANTHER" id="PTHR41271">
    <property type="entry name" value="DUF402 DOMAIN-CONTAINING PROTEIN"/>
    <property type="match status" value="1"/>
</dbReference>
<dbReference type="PANTHER" id="PTHR41271:SF1">
    <property type="entry name" value="DUF402 DOMAIN-CONTAINING PROTEIN"/>
    <property type="match status" value="1"/>
</dbReference>
<dbReference type="InterPro" id="IPR007295">
    <property type="entry name" value="DUF402"/>
</dbReference>
<organism evidence="2 3">
    <name type="scientific">Bacillus infantis</name>
    <dbReference type="NCBI Taxonomy" id="324767"/>
    <lineage>
        <taxon>Bacteria</taxon>
        <taxon>Bacillati</taxon>
        <taxon>Bacillota</taxon>
        <taxon>Bacilli</taxon>
        <taxon>Bacillales</taxon>
        <taxon>Bacillaceae</taxon>
        <taxon>Bacillus</taxon>
    </lineage>
</organism>
<evidence type="ECO:0000313" key="3">
    <source>
        <dbReference type="Proteomes" id="UP000323732"/>
    </source>
</evidence>
<dbReference type="RefSeq" id="WP_148949259.1">
    <property type="nucleotide sequence ID" value="NZ_JAMYWU010000001.1"/>
</dbReference>
<gene>
    <name evidence="2" type="ORF">FZD47_05215</name>
</gene>
<evidence type="ECO:0000259" key="1">
    <source>
        <dbReference type="Pfam" id="PF04167"/>
    </source>
</evidence>
<dbReference type="Proteomes" id="UP000323732">
    <property type="component" value="Unassembled WGS sequence"/>
</dbReference>
<accession>A0A5D4SRK9</accession>
<dbReference type="Pfam" id="PF04167">
    <property type="entry name" value="DUF402"/>
    <property type="match status" value="1"/>
</dbReference>
<proteinExistence type="predicted"/>
<protein>
    <submittedName>
        <fullName evidence="2">DUF402 domain-containing protein</fullName>
    </submittedName>
</protein>
<sequence length="191" mass="22079">MLKRVDGRRGAWKRVTDRAYSQCWLDAKEFTGHLALIELIKVTEKLTVKYEEKEICIAADGYSWLQHFPEGKFYTVTTMMDENGEILQWYIDICHEIGLEENIPWMDDLFLDIVVLPAGNVYLLDEEELEDAHNTGIITREMYNLARNQASELMGAIQAGSFPLLNLAKEHAEIVKREGFSEPVRPDSKRR</sequence>
<dbReference type="EMBL" id="VTES01000002">
    <property type="protein sequence ID" value="TYS64772.1"/>
    <property type="molecule type" value="Genomic_DNA"/>
</dbReference>
<name>A0A5D4SRK9_9BACI</name>
<reference evidence="2 3" key="1">
    <citation type="submission" date="2019-08" db="EMBL/GenBank/DDBJ databases">
        <title>Bacillus genomes from the desert of Cuatro Cienegas, Coahuila.</title>
        <authorList>
            <person name="Olmedo-Alvarez G."/>
        </authorList>
    </citation>
    <scope>NUCLEOTIDE SEQUENCE [LARGE SCALE GENOMIC DNA]</scope>
    <source>
        <strain evidence="2 3">CH37_1T</strain>
    </source>
</reference>
<comment type="caution">
    <text evidence="2">The sequence shown here is derived from an EMBL/GenBank/DDBJ whole genome shotgun (WGS) entry which is preliminary data.</text>
</comment>
<evidence type="ECO:0000313" key="2">
    <source>
        <dbReference type="EMBL" id="TYS64772.1"/>
    </source>
</evidence>
<feature type="domain" description="DUF402" evidence="1">
    <location>
        <begin position="61"/>
        <end position="161"/>
    </location>
</feature>
<dbReference type="SUPFAM" id="SSF159234">
    <property type="entry name" value="FomD-like"/>
    <property type="match status" value="1"/>
</dbReference>
<dbReference type="InterPro" id="IPR035930">
    <property type="entry name" value="FomD-like_sf"/>
</dbReference>
<dbReference type="AlphaFoldDB" id="A0A5D4SRK9"/>
<dbReference type="Gene3D" id="2.40.380.10">
    <property type="entry name" value="FomD-like"/>
    <property type="match status" value="1"/>
</dbReference>